<dbReference type="SUPFAM" id="SSF55347">
    <property type="entry name" value="Glyceraldehyde-3-phosphate dehydrogenase-like, C-terminal domain"/>
    <property type="match status" value="1"/>
</dbReference>
<reference evidence="5 6" key="1">
    <citation type="submission" date="2016-11" db="EMBL/GenBank/DDBJ databases">
        <authorList>
            <person name="Jaros S."/>
            <person name="Januszkiewicz K."/>
            <person name="Wedrychowicz H."/>
        </authorList>
    </citation>
    <scope>NUCLEOTIDE SEQUENCE [LARGE SCALE GENOMIC DNA]</scope>
    <source>
        <strain evidence="5 6">DSM 26897</strain>
    </source>
</reference>
<dbReference type="EMBL" id="FQUO01000002">
    <property type="protein sequence ID" value="SHE70609.1"/>
    <property type="molecule type" value="Genomic_DNA"/>
</dbReference>
<feature type="chain" id="PRO_5012363933" evidence="2">
    <location>
        <begin position="20"/>
        <end position="368"/>
    </location>
</feature>
<dbReference type="GO" id="GO:0000166">
    <property type="term" value="F:nucleotide binding"/>
    <property type="evidence" value="ECO:0007669"/>
    <property type="project" value="InterPro"/>
</dbReference>
<proteinExistence type="predicted"/>
<dbReference type="AlphaFoldDB" id="A0A1M4VNR9"/>
<evidence type="ECO:0000259" key="3">
    <source>
        <dbReference type="Pfam" id="PF01408"/>
    </source>
</evidence>
<dbReference type="SUPFAM" id="SSF51735">
    <property type="entry name" value="NAD(P)-binding Rossmann-fold domains"/>
    <property type="match status" value="1"/>
</dbReference>
<dbReference type="InterPro" id="IPR036291">
    <property type="entry name" value="NAD(P)-bd_dom_sf"/>
</dbReference>
<dbReference type="Gene3D" id="3.30.360.10">
    <property type="entry name" value="Dihydrodipicolinate Reductase, domain 2"/>
    <property type="match status" value="1"/>
</dbReference>
<dbReference type="InterPro" id="IPR055170">
    <property type="entry name" value="GFO_IDH_MocA-like_dom"/>
</dbReference>
<sequence>MRLPLLLCFCLFAGFFSLAQKTAPLRIGVAGLTHTHVHGIFNSAKRGEIEIVGIAESNKVLIKRYSEQYHIPADKFFPSLQALLEARKPEAVAAFNSIYEHLDVVQQCAPKGIHIMVEKPLAVSLDHARQMEALARKNKVLLLTNFETTWYASMEETFKMVHEHGAIGDIRRMVVHDGHQGPKEIGVDPEFLSWLTDPKFNGAGALMDFGCYGANLATWLLKGERPVSVTAIVQTIKPAIYPKVDDDATIVVQYPQRQVVIQASWNWPYSRKDLEVYGQTGSLLAPDKSTLIYRLDDGDPPTHRMLGNRKAPYDDPFAYFAALVRGKIQAPEYDLSSLETNMIVMEILEAAKQSAKEKRTISLEPGKL</sequence>
<keyword evidence="1" id="KW-0560">Oxidoreductase</keyword>
<evidence type="ECO:0000256" key="1">
    <source>
        <dbReference type="ARBA" id="ARBA00023002"/>
    </source>
</evidence>
<keyword evidence="6" id="KW-1185">Reference proteome</keyword>
<dbReference type="STRING" id="1302690.BUE76_12065"/>
<dbReference type="Pfam" id="PF01408">
    <property type="entry name" value="GFO_IDH_MocA"/>
    <property type="match status" value="1"/>
</dbReference>
<evidence type="ECO:0000256" key="2">
    <source>
        <dbReference type="SAM" id="SignalP"/>
    </source>
</evidence>
<evidence type="ECO:0000313" key="5">
    <source>
        <dbReference type="EMBL" id="SHE70609.1"/>
    </source>
</evidence>
<evidence type="ECO:0000259" key="4">
    <source>
        <dbReference type="Pfam" id="PF22725"/>
    </source>
</evidence>
<dbReference type="PANTHER" id="PTHR43818">
    <property type="entry name" value="BCDNA.GH03377"/>
    <property type="match status" value="1"/>
</dbReference>
<gene>
    <name evidence="5" type="ORF">SAMN05444008_102330</name>
</gene>
<feature type="signal peptide" evidence="2">
    <location>
        <begin position="1"/>
        <end position="19"/>
    </location>
</feature>
<dbReference type="GO" id="GO:0016491">
    <property type="term" value="F:oxidoreductase activity"/>
    <property type="evidence" value="ECO:0007669"/>
    <property type="project" value="UniProtKB-KW"/>
</dbReference>
<protein>
    <submittedName>
        <fullName evidence="5">Predicted dehydrogenase</fullName>
    </submittedName>
</protein>
<dbReference type="InterPro" id="IPR050463">
    <property type="entry name" value="Gfo/Idh/MocA_oxidrdct_glycsds"/>
</dbReference>
<feature type="domain" description="GFO/IDH/MocA-like oxidoreductase" evidence="4">
    <location>
        <begin position="159"/>
        <end position="283"/>
    </location>
</feature>
<name>A0A1M4VNR9_9BACT</name>
<dbReference type="RefSeq" id="WP_073040074.1">
    <property type="nucleotide sequence ID" value="NZ_FQUO01000002.1"/>
</dbReference>
<accession>A0A1M4VNR9</accession>
<evidence type="ECO:0000313" key="6">
    <source>
        <dbReference type="Proteomes" id="UP000184368"/>
    </source>
</evidence>
<dbReference type="PANTHER" id="PTHR43818:SF11">
    <property type="entry name" value="BCDNA.GH03377"/>
    <property type="match status" value="1"/>
</dbReference>
<dbReference type="Gene3D" id="3.40.50.720">
    <property type="entry name" value="NAD(P)-binding Rossmann-like Domain"/>
    <property type="match status" value="1"/>
</dbReference>
<dbReference type="InterPro" id="IPR000683">
    <property type="entry name" value="Gfo/Idh/MocA-like_OxRdtase_N"/>
</dbReference>
<organism evidence="5 6">
    <name type="scientific">Cnuella takakiae</name>
    <dbReference type="NCBI Taxonomy" id="1302690"/>
    <lineage>
        <taxon>Bacteria</taxon>
        <taxon>Pseudomonadati</taxon>
        <taxon>Bacteroidota</taxon>
        <taxon>Chitinophagia</taxon>
        <taxon>Chitinophagales</taxon>
        <taxon>Chitinophagaceae</taxon>
        <taxon>Cnuella</taxon>
    </lineage>
</organism>
<feature type="domain" description="Gfo/Idh/MocA-like oxidoreductase N-terminal" evidence="3">
    <location>
        <begin position="26"/>
        <end position="145"/>
    </location>
</feature>
<dbReference type="Proteomes" id="UP000184368">
    <property type="component" value="Unassembled WGS sequence"/>
</dbReference>
<dbReference type="Pfam" id="PF22725">
    <property type="entry name" value="GFO_IDH_MocA_C3"/>
    <property type="match status" value="1"/>
</dbReference>
<keyword evidence="2" id="KW-0732">Signal</keyword>
<dbReference type="OrthoDB" id="9815825at2"/>